<evidence type="ECO:0000259" key="7">
    <source>
        <dbReference type="Pfam" id="PF01551"/>
    </source>
</evidence>
<dbReference type="Gene3D" id="2.70.70.10">
    <property type="entry name" value="Glucose Permease (Domain IIA)"/>
    <property type="match status" value="1"/>
</dbReference>
<dbReference type="InterPro" id="IPR050570">
    <property type="entry name" value="Cell_wall_metabolism_enzyme"/>
</dbReference>
<evidence type="ECO:0000313" key="9">
    <source>
        <dbReference type="Proteomes" id="UP001589755"/>
    </source>
</evidence>
<dbReference type="PANTHER" id="PTHR21666:SF288">
    <property type="entry name" value="CELL DIVISION PROTEIN YTFB"/>
    <property type="match status" value="1"/>
</dbReference>
<evidence type="ECO:0000313" key="8">
    <source>
        <dbReference type="EMBL" id="MFC0210442.1"/>
    </source>
</evidence>
<dbReference type="Proteomes" id="UP001589755">
    <property type="component" value="Unassembled WGS sequence"/>
</dbReference>
<dbReference type="PANTHER" id="PTHR21666">
    <property type="entry name" value="PEPTIDASE-RELATED"/>
    <property type="match status" value="1"/>
</dbReference>
<accession>A0ABV6DCT4</accession>
<keyword evidence="5" id="KW-0862">Zinc</keyword>
<keyword evidence="6" id="KW-0482">Metalloprotease</keyword>
<proteinExistence type="predicted"/>
<keyword evidence="9" id="KW-1185">Reference proteome</keyword>
<dbReference type="SUPFAM" id="SSF51261">
    <property type="entry name" value="Duplicated hybrid motif"/>
    <property type="match status" value="1"/>
</dbReference>
<feature type="domain" description="M23ase beta-sheet core" evidence="7">
    <location>
        <begin position="382"/>
        <end position="479"/>
    </location>
</feature>
<gene>
    <name evidence="8" type="ORF">ACFFJ2_18790</name>
</gene>
<evidence type="ECO:0000256" key="1">
    <source>
        <dbReference type="ARBA" id="ARBA00001947"/>
    </source>
</evidence>
<evidence type="ECO:0000256" key="6">
    <source>
        <dbReference type="ARBA" id="ARBA00023049"/>
    </source>
</evidence>
<protein>
    <submittedName>
        <fullName evidence="8">M23 family metallopeptidase</fullName>
        <ecNumber evidence="8">3.4.24.-</ecNumber>
    </submittedName>
</protein>
<dbReference type="InterPro" id="IPR011055">
    <property type="entry name" value="Dup_hybrid_motif"/>
</dbReference>
<dbReference type="InterPro" id="IPR016047">
    <property type="entry name" value="M23ase_b-sheet_dom"/>
</dbReference>
<comment type="caution">
    <text evidence="8">The sequence shown here is derived from an EMBL/GenBank/DDBJ whole genome shotgun (WGS) entry which is preliminary data.</text>
</comment>
<dbReference type="RefSeq" id="WP_261522724.1">
    <property type="nucleotide sequence ID" value="NZ_JAODNW010000038.1"/>
</dbReference>
<reference evidence="8 9" key="1">
    <citation type="submission" date="2024-09" db="EMBL/GenBank/DDBJ databases">
        <authorList>
            <person name="Sun Q."/>
            <person name="Mori K."/>
        </authorList>
    </citation>
    <scope>NUCLEOTIDE SEQUENCE [LARGE SCALE GENOMIC DNA]</scope>
    <source>
        <strain evidence="8 9">CCM 8543</strain>
    </source>
</reference>
<evidence type="ECO:0000256" key="4">
    <source>
        <dbReference type="ARBA" id="ARBA00022801"/>
    </source>
</evidence>
<keyword evidence="4 8" id="KW-0378">Hydrolase</keyword>
<organism evidence="8 9">
    <name type="scientific">Chelativorans intermedius</name>
    <dbReference type="NCBI Taxonomy" id="515947"/>
    <lineage>
        <taxon>Bacteria</taxon>
        <taxon>Pseudomonadati</taxon>
        <taxon>Pseudomonadota</taxon>
        <taxon>Alphaproteobacteria</taxon>
        <taxon>Hyphomicrobiales</taxon>
        <taxon>Phyllobacteriaceae</taxon>
        <taxon>Chelativorans</taxon>
    </lineage>
</organism>
<dbReference type="EMBL" id="JBHLXD010000053">
    <property type="protein sequence ID" value="MFC0210442.1"/>
    <property type="molecule type" value="Genomic_DNA"/>
</dbReference>
<name>A0ABV6DCT4_9HYPH</name>
<sequence length="522" mass="56669">MFFVGAASIFYWSSTQTTVAEKSTSAPKERRGIADLPERIDTAPGKGPRLSAIRDRDLDQNHGEPFVLIKRPLSAAINHKSHREAISITAIGKTQLGRELVKGIRSSAASRSRAPLLAVQPADLLRGGVAVSYFPSPKSRPVALEAAVVDHGEAASSSASAEVRFGDGLINVLKNIGLTQADLISLLPAIAETTAETLYPSEVVGVWWAKDGRHADRRHIEQVSIFDGKTERIRFTRQTSGAFRSETEIEVAAKIPPRPVTLAEALSLELMASGVKRSDVADLLFALWDQIDLTKIVTSDDEIQAVLESEPSSSRIMPVYLKLATDGRTFETFRFSPKGTKPDYFERTGRRLGGGFIDKPMEFGRLTSAFGARRHPLKNGQRFHAGLDLAAPRGTAVVAAREGRVTRAGTTSGYGKMVEVSHDGGWTSRYAHMDAVRDDLEPGDLVRKGQVIGYVGSTGLSTGAHLHYEIRNGGKPINPKEAVGEPSQLSGRDMATFKKRVAEVDNFRASPKLLAVSKFVHI</sequence>
<comment type="cofactor">
    <cofactor evidence="1">
        <name>Zn(2+)</name>
        <dbReference type="ChEBI" id="CHEBI:29105"/>
    </cofactor>
</comment>
<evidence type="ECO:0000256" key="5">
    <source>
        <dbReference type="ARBA" id="ARBA00022833"/>
    </source>
</evidence>
<dbReference type="EC" id="3.4.24.-" evidence="8"/>
<keyword evidence="3" id="KW-0479">Metal-binding</keyword>
<dbReference type="CDD" id="cd12797">
    <property type="entry name" value="M23_peptidase"/>
    <property type="match status" value="1"/>
</dbReference>
<dbReference type="GO" id="GO:0016787">
    <property type="term" value="F:hydrolase activity"/>
    <property type="evidence" value="ECO:0007669"/>
    <property type="project" value="UniProtKB-KW"/>
</dbReference>
<evidence type="ECO:0000256" key="2">
    <source>
        <dbReference type="ARBA" id="ARBA00022670"/>
    </source>
</evidence>
<keyword evidence="2" id="KW-0645">Protease</keyword>
<evidence type="ECO:0000256" key="3">
    <source>
        <dbReference type="ARBA" id="ARBA00022723"/>
    </source>
</evidence>
<dbReference type="Pfam" id="PF01551">
    <property type="entry name" value="Peptidase_M23"/>
    <property type="match status" value="1"/>
</dbReference>
<dbReference type="Gene3D" id="3.10.450.350">
    <property type="match status" value="1"/>
</dbReference>